<evidence type="ECO:0000256" key="2">
    <source>
        <dbReference type="ARBA" id="ARBA00022448"/>
    </source>
</evidence>
<feature type="transmembrane region" description="Helical" evidence="8">
    <location>
        <begin position="41"/>
        <end position="62"/>
    </location>
</feature>
<evidence type="ECO:0000259" key="9">
    <source>
        <dbReference type="PROSITE" id="PS50850"/>
    </source>
</evidence>
<keyword evidence="6 8" id="KW-0472">Membrane</keyword>
<sequence>MTVRPLERDRHGDRARDRRDDAHRGAGLLAPLRRSPAFRTLWSGHLAMQLGIWVQTVAAQWYMVHAGHSTLTVALVQAAITVPFLVLGVPAGVLADLLPRRTVLVATNLAATLTGLVLVGASLAGALAPVPLLALTVLLGTAQAINQAAWSASVPDIVEPELMPSASMLASISVNLARVVGPALGGVLIVASGATAAFAVSGAAFLYYALAGLAARNLRRPLGAERFTAALRTGFAHVVHSADQLRLLAVTAGFFVAGGAFWAVLPVIAMRGMGEGADGYGFMLAVVGAGAVGGTVLLAPLRRRLSNTAYAALLIPCYAAALVVVAVADHRAPVLAGLAVAGFAWTAVGSTLMATHQVILAPWVRARALSYHLVASQGGLAVGSYLWGAAGDRIGGPAAFCAAAVALAPVWLLVLLRWLPRPAGAGDPVPWPEPPRAAASGRRRVLVLVEYRVDPAAERAFRELMRQVRRSRRRTGARRWRLFADPDRPGVLVEAWTVASWEEHVLQHLERQTEAEARIGRAVRELVGPPLRVVHLVEHRG</sequence>
<evidence type="ECO:0000256" key="8">
    <source>
        <dbReference type="SAM" id="Phobius"/>
    </source>
</evidence>
<dbReference type="OrthoDB" id="9775268at2"/>
<dbReference type="PROSITE" id="PS50850">
    <property type="entry name" value="MFS"/>
    <property type="match status" value="1"/>
</dbReference>
<dbReference type="Gene3D" id="1.20.1250.20">
    <property type="entry name" value="MFS general substrate transporter like domains"/>
    <property type="match status" value="1"/>
</dbReference>
<dbReference type="AlphaFoldDB" id="A0A543J1N8"/>
<gene>
    <name evidence="10" type="ORF">FHX40_3487</name>
</gene>
<dbReference type="PANTHER" id="PTHR23513:SF11">
    <property type="entry name" value="STAPHYLOFERRIN A TRANSPORTER"/>
    <property type="match status" value="1"/>
</dbReference>
<comment type="caution">
    <text evidence="10">The sequence shown here is derived from an EMBL/GenBank/DDBJ whole genome shotgun (WGS) entry which is preliminary data.</text>
</comment>
<dbReference type="InterPro" id="IPR036259">
    <property type="entry name" value="MFS_trans_sf"/>
</dbReference>
<dbReference type="EMBL" id="VFPQ01000001">
    <property type="protein sequence ID" value="TQM76741.1"/>
    <property type="molecule type" value="Genomic_DNA"/>
</dbReference>
<feature type="domain" description="Major facilitator superfamily (MFS) profile" evidence="9">
    <location>
        <begin position="37"/>
        <end position="421"/>
    </location>
</feature>
<evidence type="ECO:0000256" key="4">
    <source>
        <dbReference type="ARBA" id="ARBA00022692"/>
    </source>
</evidence>
<dbReference type="InterPro" id="IPR010290">
    <property type="entry name" value="TM_effector"/>
</dbReference>
<feature type="transmembrane region" description="Helical" evidence="8">
    <location>
        <begin position="394"/>
        <end position="416"/>
    </location>
</feature>
<dbReference type="SUPFAM" id="SSF103473">
    <property type="entry name" value="MFS general substrate transporter"/>
    <property type="match status" value="1"/>
</dbReference>
<evidence type="ECO:0000256" key="7">
    <source>
        <dbReference type="SAM" id="MobiDB-lite"/>
    </source>
</evidence>
<feature type="transmembrane region" description="Helical" evidence="8">
    <location>
        <begin position="308"/>
        <end position="328"/>
    </location>
</feature>
<feature type="transmembrane region" description="Helical" evidence="8">
    <location>
        <begin position="280"/>
        <end position="301"/>
    </location>
</feature>
<feature type="transmembrane region" description="Helical" evidence="8">
    <location>
        <begin position="187"/>
        <end position="210"/>
    </location>
</feature>
<dbReference type="GO" id="GO:0005886">
    <property type="term" value="C:plasma membrane"/>
    <property type="evidence" value="ECO:0007669"/>
    <property type="project" value="UniProtKB-SubCell"/>
</dbReference>
<name>A0A543J1N8_9ACTN</name>
<dbReference type="PANTHER" id="PTHR23513">
    <property type="entry name" value="INTEGRAL MEMBRANE EFFLUX PROTEIN-RELATED"/>
    <property type="match status" value="1"/>
</dbReference>
<keyword evidence="11" id="KW-1185">Reference proteome</keyword>
<reference evidence="10 11" key="1">
    <citation type="submission" date="2019-06" db="EMBL/GenBank/DDBJ databases">
        <title>Sequencing the genomes of 1000 actinobacteria strains.</title>
        <authorList>
            <person name="Klenk H.-P."/>
        </authorList>
    </citation>
    <scope>NUCLEOTIDE SEQUENCE [LARGE SCALE GENOMIC DNA]</scope>
    <source>
        <strain evidence="10 11">DSM 43186</strain>
    </source>
</reference>
<keyword evidence="2" id="KW-0813">Transport</keyword>
<evidence type="ECO:0000313" key="11">
    <source>
        <dbReference type="Proteomes" id="UP000319213"/>
    </source>
</evidence>
<feature type="transmembrane region" description="Helical" evidence="8">
    <location>
        <begin position="368"/>
        <end position="388"/>
    </location>
</feature>
<protein>
    <submittedName>
        <fullName evidence="10">Putative MFS family arabinose efflux permease</fullName>
    </submittedName>
</protein>
<evidence type="ECO:0000256" key="5">
    <source>
        <dbReference type="ARBA" id="ARBA00022989"/>
    </source>
</evidence>
<dbReference type="CDD" id="cd06173">
    <property type="entry name" value="MFS_MefA_like"/>
    <property type="match status" value="1"/>
</dbReference>
<dbReference type="GO" id="GO:0022857">
    <property type="term" value="F:transmembrane transporter activity"/>
    <property type="evidence" value="ECO:0007669"/>
    <property type="project" value="InterPro"/>
</dbReference>
<keyword evidence="4 8" id="KW-0812">Transmembrane</keyword>
<evidence type="ECO:0000256" key="6">
    <source>
        <dbReference type="ARBA" id="ARBA00023136"/>
    </source>
</evidence>
<organism evidence="10 11">
    <name type="scientific">Thermopolyspora flexuosa</name>
    <dbReference type="NCBI Taxonomy" id="103836"/>
    <lineage>
        <taxon>Bacteria</taxon>
        <taxon>Bacillati</taxon>
        <taxon>Actinomycetota</taxon>
        <taxon>Actinomycetes</taxon>
        <taxon>Streptosporangiales</taxon>
        <taxon>Streptosporangiaceae</taxon>
        <taxon>Thermopolyspora</taxon>
    </lineage>
</organism>
<feature type="transmembrane region" description="Helical" evidence="8">
    <location>
        <begin position="334"/>
        <end position="356"/>
    </location>
</feature>
<evidence type="ECO:0000256" key="3">
    <source>
        <dbReference type="ARBA" id="ARBA00022475"/>
    </source>
</evidence>
<dbReference type="RefSeq" id="WP_142260575.1">
    <property type="nucleotide sequence ID" value="NZ_BMPV01000005.1"/>
</dbReference>
<keyword evidence="3" id="KW-1003">Cell membrane</keyword>
<dbReference type="Pfam" id="PF05977">
    <property type="entry name" value="MFS_3"/>
    <property type="match status" value="1"/>
</dbReference>
<accession>A0A543J1N8</accession>
<proteinExistence type="predicted"/>
<evidence type="ECO:0000256" key="1">
    <source>
        <dbReference type="ARBA" id="ARBA00004651"/>
    </source>
</evidence>
<dbReference type="InterPro" id="IPR020846">
    <property type="entry name" value="MFS_dom"/>
</dbReference>
<keyword evidence="5 8" id="KW-1133">Transmembrane helix</keyword>
<feature type="transmembrane region" description="Helical" evidence="8">
    <location>
        <begin position="247"/>
        <end position="268"/>
    </location>
</feature>
<comment type="subcellular location">
    <subcellularLocation>
        <location evidence="1">Cell membrane</location>
        <topology evidence="1">Multi-pass membrane protein</topology>
    </subcellularLocation>
</comment>
<dbReference type="Proteomes" id="UP000319213">
    <property type="component" value="Unassembled WGS sequence"/>
</dbReference>
<feature type="transmembrane region" description="Helical" evidence="8">
    <location>
        <begin position="74"/>
        <end position="95"/>
    </location>
</feature>
<evidence type="ECO:0000313" key="10">
    <source>
        <dbReference type="EMBL" id="TQM76741.1"/>
    </source>
</evidence>
<feature type="region of interest" description="Disordered" evidence="7">
    <location>
        <begin position="1"/>
        <end position="21"/>
    </location>
</feature>